<dbReference type="InterPro" id="IPR052026">
    <property type="entry name" value="ExeA_AAA_ATPase_DNA-bind"/>
</dbReference>
<reference evidence="2 3" key="1">
    <citation type="submission" date="2016-07" db="EMBL/GenBank/DDBJ databases">
        <title>Draft genome of Scalindua rubra, obtained from a brine-seawater interface in the Red Sea, sheds light on salt adaptation in anammox bacteria.</title>
        <authorList>
            <person name="Speth D.R."/>
            <person name="Lagkouvardos I."/>
            <person name="Wang Y."/>
            <person name="Qian P.-Y."/>
            <person name="Dutilh B.E."/>
            <person name="Jetten M.S."/>
        </authorList>
    </citation>
    <scope>NUCLEOTIDE SEQUENCE [LARGE SCALE GENOMIC DNA]</scope>
    <source>
        <strain evidence="2">BSI-1</strain>
    </source>
</reference>
<dbReference type="Gene3D" id="3.40.50.300">
    <property type="entry name" value="P-loop containing nucleotide triphosphate hydrolases"/>
    <property type="match status" value="1"/>
</dbReference>
<dbReference type="PANTHER" id="PTHR35894:SF1">
    <property type="entry name" value="PHOSPHORIBULOKINASE _ URIDINE KINASE FAMILY"/>
    <property type="match status" value="1"/>
</dbReference>
<name>A0A1E3XA47_9BACT</name>
<dbReference type="PANTHER" id="PTHR35894">
    <property type="entry name" value="GENERAL SECRETION PATHWAY PROTEIN A-RELATED"/>
    <property type="match status" value="1"/>
</dbReference>
<protein>
    <recommendedName>
        <fullName evidence="1">AAA+ ATPase domain-containing protein</fullName>
    </recommendedName>
</protein>
<dbReference type="InterPro" id="IPR027417">
    <property type="entry name" value="P-loop_NTPase"/>
</dbReference>
<dbReference type="Pfam" id="PF13401">
    <property type="entry name" value="AAA_22"/>
    <property type="match status" value="1"/>
</dbReference>
<dbReference type="AlphaFoldDB" id="A0A1E3XA47"/>
<evidence type="ECO:0000313" key="2">
    <source>
        <dbReference type="EMBL" id="ODS32488.1"/>
    </source>
</evidence>
<comment type="caution">
    <text evidence="2">The sequence shown here is derived from an EMBL/GenBank/DDBJ whole genome shotgun (WGS) entry which is preliminary data.</text>
</comment>
<dbReference type="InterPro" id="IPR003593">
    <property type="entry name" value="AAA+_ATPase"/>
</dbReference>
<dbReference type="Proteomes" id="UP000094056">
    <property type="component" value="Unassembled WGS sequence"/>
</dbReference>
<accession>A0A1E3XA47</accession>
<evidence type="ECO:0000259" key="1">
    <source>
        <dbReference type="SMART" id="SM00382"/>
    </source>
</evidence>
<dbReference type="GO" id="GO:0016887">
    <property type="term" value="F:ATP hydrolysis activity"/>
    <property type="evidence" value="ECO:0007669"/>
    <property type="project" value="InterPro"/>
</dbReference>
<dbReference type="SMART" id="SM00382">
    <property type="entry name" value="AAA"/>
    <property type="match status" value="1"/>
</dbReference>
<gene>
    <name evidence="2" type="ORF">SCARUB_02389</name>
</gene>
<dbReference type="SUPFAM" id="SSF52540">
    <property type="entry name" value="P-loop containing nucleoside triphosphate hydrolases"/>
    <property type="match status" value="1"/>
</dbReference>
<dbReference type="InterPro" id="IPR049945">
    <property type="entry name" value="AAA_22"/>
</dbReference>
<proteinExistence type="predicted"/>
<sequence length="266" mass="30428">MYEKYWGINALPFENVPDPRFLYRSKQHEEALMRLIYATKAQKGAAMLTGEIGCGKTTLSRAFIQELSSDEYEIGLIANPILSDIDLLKEILYQIGSEKTAETKTDLLHLLNEEMLKNLNNNKKTIIVIDEAQAIENEAALEELRLLLNFQLNERFLLTLILIGQPELRERVAKIKQLDSRISIRYHLKELDLNDTIKYIIFRLKVAGLKKNIITKEAIEKIHSCSGGVPREINNICDLCLLDGFSTKAKLIDSKIVQKLIDDTKR</sequence>
<dbReference type="EMBL" id="MAYW01000060">
    <property type="protein sequence ID" value="ODS32488.1"/>
    <property type="molecule type" value="Genomic_DNA"/>
</dbReference>
<feature type="domain" description="AAA+ ATPase" evidence="1">
    <location>
        <begin position="42"/>
        <end position="188"/>
    </location>
</feature>
<evidence type="ECO:0000313" key="3">
    <source>
        <dbReference type="Proteomes" id="UP000094056"/>
    </source>
</evidence>
<organism evidence="2 3">
    <name type="scientific">Candidatus Scalindua rubra</name>
    <dbReference type="NCBI Taxonomy" id="1872076"/>
    <lineage>
        <taxon>Bacteria</taxon>
        <taxon>Pseudomonadati</taxon>
        <taxon>Planctomycetota</taxon>
        <taxon>Candidatus Brocadiia</taxon>
        <taxon>Candidatus Brocadiales</taxon>
        <taxon>Candidatus Scalinduaceae</taxon>
        <taxon>Candidatus Scalindua</taxon>
    </lineage>
</organism>